<keyword evidence="3" id="KW-1185">Reference proteome</keyword>
<name>A0A166B4F0_EXIGL</name>
<dbReference type="OrthoDB" id="3270336at2759"/>
<dbReference type="EMBL" id="KV425926">
    <property type="protein sequence ID" value="KZV97799.1"/>
    <property type="molecule type" value="Genomic_DNA"/>
</dbReference>
<protein>
    <submittedName>
        <fullName evidence="2">Uncharacterized protein</fullName>
    </submittedName>
</protein>
<proteinExistence type="predicted"/>
<reference evidence="2 3" key="1">
    <citation type="journal article" date="2016" name="Mol. Biol. Evol.">
        <title>Comparative Genomics of Early-Diverging Mushroom-Forming Fungi Provides Insights into the Origins of Lignocellulose Decay Capabilities.</title>
        <authorList>
            <person name="Nagy L.G."/>
            <person name="Riley R."/>
            <person name="Tritt A."/>
            <person name="Adam C."/>
            <person name="Daum C."/>
            <person name="Floudas D."/>
            <person name="Sun H."/>
            <person name="Yadav J.S."/>
            <person name="Pangilinan J."/>
            <person name="Larsson K.H."/>
            <person name="Matsuura K."/>
            <person name="Barry K."/>
            <person name="Labutti K."/>
            <person name="Kuo R."/>
            <person name="Ohm R.A."/>
            <person name="Bhattacharya S.S."/>
            <person name="Shirouzu T."/>
            <person name="Yoshinaga Y."/>
            <person name="Martin F.M."/>
            <person name="Grigoriev I.V."/>
            <person name="Hibbett D.S."/>
        </authorList>
    </citation>
    <scope>NUCLEOTIDE SEQUENCE [LARGE SCALE GENOMIC DNA]</scope>
    <source>
        <strain evidence="2 3">HHB12029</strain>
    </source>
</reference>
<gene>
    <name evidence="2" type="ORF">EXIGLDRAFT_764154</name>
</gene>
<accession>A0A166B4F0</accession>
<evidence type="ECO:0000313" key="2">
    <source>
        <dbReference type="EMBL" id="KZV97799.1"/>
    </source>
</evidence>
<dbReference type="Proteomes" id="UP000077266">
    <property type="component" value="Unassembled WGS sequence"/>
</dbReference>
<dbReference type="AlphaFoldDB" id="A0A166B4F0"/>
<organism evidence="2 3">
    <name type="scientific">Exidia glandulosa HHB12029</name>
    <dbReference type="NCBI Taxonomy" id="1314781"/>
    <lineage>
        <taxon>Eukaryota</taxon>
        <taxon>Fungi</taxon>
        <taxon>Dikarya</taxon>
        <taxon>Basidiomycota</taxon>
        <taxon>Agaricomycotina</taxon>
        <taxon>Agaricomycetes</taxon>
        <taxon>Auriculariales</taxon>
        <taxon>Exidiaceae</taxon>
        <taxon>Exidia</taxon>
    </lineage>
</organism>
<dbReference type="InParanoid" id="A0A166B4F0"/>
<evidence type="ECO:0000256" key="1">
    <source>
        <dbReference type="SAM" id="MobiDB-lite"/>
    </source>
</evidence>
<evidence type="ECO:0000313" key="3">
    <source>
        <dbReference type="Proteomes" id="UP000077266"/>
    </source>
</evidence>
<sequence>MDPVTLFIRLLSAGGRSPFFSYAVLPQSGGSARVPDFAGGTLEQYNEDRPRPAPFADRQTFFVVHRCRDFRVFVGRNAPAPQIASWPSDDPEPSLSLVSDVVYSSPSWFVRNRPAPYALDPFDGMGPPTKNSIILSADLAAVWDDQWVVHTTHGYTIKKSIADWIHDLDKLLDRVLHALKQDHVRIGVPQPAESPTALKEAWRAWAIEIRGLRAIVGFRLVGNGGWKHFKETFPALWEQLMTFNFFENSMVGAWFADPIRERSFLIYLVKIGVPVYYEWTAEMAADRSVKELEPPGGLRLDEMTRTAPFNPRFTPRQQLDAIRAGVAPDVFQTEPVDEARLAALIAKHQRGAQGSSVPNARPLPVPHEGCAHDPRPLAARISDPPRKKTLAERISSPQHSPERTREPSPPDVPMSYSFATRGVRPLSAEDPYPVRSRTLSAVPDPINIGRRDLVPLYGHTEGVQCVASGWMQLRWWDGPQVRIHATAVEFVFNQPRDDEPRLLARGPAYMLTFLRQLEDVEPIQDHLQFIETILKHHIVLVTGITVENPQPEGSISAHVVSAEMKCRETMGYATAYEHWRKYARVVLERPHGYRAARKAGGLYARIAVELLKGARFPVMPTDEIYHYGCPDPTVVDGVELHDDWLSADEQKILLGYDWDSKPDSPRLLFPHPNMWEKYAGGVWMPWHDDWFNRRMSEIRYGQGGAHFLAHNQITGTRRFSDKCPRM</sequence>
<feature type="region of interest" description="Disordered" evidence="1">
    <location>
        <begin position="349"/>
        <end position="413"/>
    </location>
</feature>